<organism evidence="1 2">
    <name type="scientific">Subtercola boreus</name>
    <dbReference type="NCBI Taxonomy" id="120213"/>
    <lineage>
        <taxon>Bacteria</taxon>
        <taxon>Bacillati</taxon>
        <taxon>Actinomycetota</taxon>
        <taxon>Actinomycetes</taxon>
        <taxon>Micrococcales</taxon>
        <taxon>Microbacteriaceae</taxon>
        <taxon>Subtercola</taxon>
    </lineage>
</organism>
<evidence type="ECO:0000313" key="1">
    <source>
        <dbReference type="EMBL" id="RFA06957.1"/>
    </source>
</evidence>
<accession>A0A3E0VDK2</accession>
<reference evidence="1 2" key="1">
    <citation type="submission" date="2017-04" db="EMBL/GenBank/DDBJ databases">
        <title>Comparative genome analysis of Subtercola boreus.</title>
        <authorList>
            <person name="Cho Y.-J."/>
            <person name="Cho A."/>
            <person name="Kim O.-S."/>
            <person name="Lee J.-I."/>
        </authorList>
    </citation>
    <scope>NUCLEOTIDE SEQUENCE [LARGE SCALE GENOMIC DNA]</scope>
    <source>
        <strain evidence="1 2">P27444</strain>
    </source>
</reference>
<dbReference type="Gene3D" id="2.160.20.80">
    <property type="entry name" value="E3 ubiquitin-protein ligase SopA"/>
    <property type="match status" value="1"/>
</dbReference>
<dbReference type="EMBL" id="NBXA01000034">
    <property type="protein sequence ID" value="RFA06957.1"/>
    <property type="molecule type" value="Genomic_DNA"/>
</dbReference>
<name>A0A3E0VDK2_9MICO</name>
<comment type="caution">
    <text evidence="1">The sequence shown here is derived from an EMBL/GenBank/DDBJ whole genome shotgun (WGS) entry which is preliminary data.</text>
</comment>
<evidence type="ECO:0008006" key="3">
    <source>
        <dbReference type="Google" id="ProtNLM"/>
    </source>
</evidence>
<dbReference type="SUPFAM" id="SSF141571">
    <property type="entry name" value="Pentapeptide repeat-like"/>
    <property type="match status" value="1"/>
</dbReference>
<sequence>MPRKPATSRTPAETKAVPAPLVDFESLAAEQLRTAPIDGLFAGDDREREHFEGGDAGAIDLTGCSFLECRFTGVTLTDADLRGSRFIETAFEAPFAHTLKAARTTWRDVRIRSPRWGSAEFFDADLESVHLVGGKIDYLNLRGSRLNNVIFEECTITDLDLGAARAGRVALVNCRIGTLDVTRASCSSVDLRTSEFQAVHGVEGLAGTIVDDLQLSQFAPLFAEHLGVRVEG</sequence>
<proteinExistence type="predicted"/>
<dbReference type="InterPro" id="IPR001646">
    <property type="entry name" value="5peptide_repeat"/>
</dbReference>
<gene>
    <name evidence="1" type="ORF">B7R21_17745</name>
</gene>
<dbReference type="RefSeq" id="WP_116284597.1">
    <property type="nucleotide sequence ID" value="NZ_NBXA01000034.1"/>
</dbReference>
<dbReference type="OrthoDB" id="2579959at2"/>
<dbReference type="Proteomes" id="UP000256709">
    <property type="component" value="Unassembled WGS sequence"/>
</dbReference>
<dbReference type="AlphaFoldDB" id="A0A3E0VDK2"/>
<dbReference type="Pfam" id="PF00805">
    <property type="entry name" value="Pentapeptide"/>
    <property type="match status" value="1"/>
</dbReference>
<evidence type="ECO:0000313" key="2">
    <source>
        <dbReference type="Proteomes" id="UP000256709"/>
    </source>
</evidence>
<protein>
    <recommendedName>
        <fullName evidence="3">Pentapeptide repeat-containing protein</fullName>
    </recommendedName>
</protein>